<dbReference type="PANTHER" id="PTHR43165:SF1">
    <property type="entry name" value="PHOSPHODIESTERASE MJ0936"/>
    <property type="match status" value="1"/>
</dbReference>
<reference evidence="4 5" key="1">
    <citation type="submission" date="2020-08" db="EMBL/GenBank/DDBJ databases">
        <title>Bridging the membrane lipid divide: bacteria of the FCB group superphylum have the potential to synthesize archaeal ether lipids.</title>
        <authorList>
            <person name="Villanueva L."/>
            <person name="Von Meijenfeldt F.A.B."/>
            <person name="Westbye A.B."/>
            <person name="Yadav S."/>
            <person name="Hopmans E.C."/>
            <person name="Dutilh B.E."/>
            <person name="Sinninghe Damste J.S."/>
        </authorList>
    </citation>
    <scope>NUCLEOTIDE SEQUENCE [LARGE SCALE GENOMIC DNA]</scope>
    <source>
        <strain evidence="4">NIOZ-UU47</strain>
    </source>
</reference>
<dbReference type="InterPro" id="IPR000979">
    <property type="entry name" value="Phosphodiesterase_MJ0936/Vps29"/>
</dbReference>
<evidence type="ECO:0000256" key="2">
    <source>
        <dbReference type="RuleBase" id="RU362039"/>
    </source>
</evidence>
<comment type="cofactor">
    <cofactor evidence="2">
        <name>a divalent metal cation</name>
        <dbReference type="ChEBI" id="CHEBI:60240"/>
    </cofactor>
</comment>
<gene>
    <name evidence="4" type="ORF">H8E41_05595</name>
</gene>
<evidence type="ECO:0000313" key="4">
    <source>
        <dbReference type="EMBL" id="MBC8317359.1"/>
    </source>
</evidence>
<protein>
    <recommendedName>
        <fullName evidence="2">Phosphoesterase</fullName>
        <ecNumber evidence="2">3.1.4.-</ecNumber>
    </recommendedName>
</protein>
<proteinExistence type="inferred from homology"/>
<comment type="similarity">
    <text evidence="1 2">Belongs to the metallophosphoesterase superfamily. YfcE family.</text>
</comment>
<accession>A0A8J6TBW3</accession>
<evidence type="ECO:0000313" key="5">
    <source>
        <dbReference type="Proteomes" id="UP000614424"/>
    </source>
</evidence>
<organism evidence="4 5">
    <name type="scientific">Candidatus Desulfobia pelagia</name>
    <dbReference type="NCBI Taxonomy" id="2841692"/>
    <lineage>
        <taxon>Bacteria</taxon>
        <taxon>Pseudomonadati</taxon>
        <taxon>Thermodesulfobacteriota</taxon>
        <taxon>Desulfobulbia</taxon>
        <taxon>Desulfobulbales</taxon>
        <taxon>Desulfobulbaceae</taxon>
        <taxon>Candidatus Desulfobia</taxon>
    </lineage>
</organism>
<dbReference type="InterPro" id="IPR029052">
    <property type="entry name" value="Metallo-depent_PP-like"/>
</dbReference>
<dbReference type="NCBIfam" id="TIGR00040">
    <property type="entry name" value="yfcE"/>
    <property type="match status" value="1"/>
</dbReference>
<feature type="domain" description="Calcineurin-like phosphoesterase" evidence="3">
    <location>
        <begin position="1"/>
        <end position="155"/>
    </location>
</feature>
<dbReference type="InterPro" id="IPR024654">
    <property type="entry name" value="Calcineurin-like_PHP_lpxH"/>
</dbReference>
<dbReference type="EMBL" id="JACNJZ010000084">
    <property type="protein sequence ID" value="MBC8317359.1"/>
    <property type="molecule type" value="Genomic_DNA"/>
</dbReference>
<dbReference type="SUPFAM" id="SSF56300">
    <property type="entry name" value="Metallo-dependent phosphatases"/>
    <property type="match status" value="1"/>
</dbReference>
<dbReference type="GO" id="GO:0016787">
    <property type="term" value="F:hydrolase activity"/>
    <property type="evidence" value="ECO:0007669"/>
    <property type="project" value="UniProtKB-UniRule"/>
</dbReference>
<dbReference type="PANTHER" id="PTHR43165">
    <property type="entry name" value="METALLOPHOSPHOESTERASE"/>
    <property type="match status" value="1"/>
</dbReference>
<dbReference type="Gene3D" id="3.60.21.10">
    <property type="match status" value="1"/>
</dbReference>
<evidence type="ECO:0000256" key="1">
    <source>
        <dbReference type="ARBA" id="ARBA00008950"/>
    </source>
</evidence>
<name>A0A8J6TBW3_9BACT</name>
<dbReference type="InterPro" id="IPR053193">
    <property type="entry name" value="MetalloPDE_YfcE-like"/>
</dbReference>
<sequence>MRIAILSDTHDQIANLQAAVRYCNAYNVQLLIHCGDLISPFMLDRLAAFGGAVHLIYGNNMGDQHLISSWCGVRYPSITHHGILGAVEAGGLKFAFHHYPEVARGIASLGNFDVVCCGHNHRYNVEKMGQTLFINPGEMLGKDCRPCFAILDTASMDVEKVEVGEQIKEIE</sequence>
<keyword evidence="2" id="KW-0479">Metal-binding</keyword>
<dbReference type="AlphaFoldDB" id="A0A8J6TBW3"/>
<dbReference type="Pfam" id="PF12850">
    <property type="entry name" value="Metallophos_2"/>
    <property type="match status" value="1"/>
</dbReference>
<dbReference type="GO" id="GO:0046872">
    <property type="term" value="F:metal ion binding"/>
    <property type="evidence" value="ECO:0007669"/>
    <property type="project" value="UniProtKB-KW"/>
</dbReference>
<evidence type="ECO:0000259" key="3">
    <source>
        <dbReference type="Pfam" id="PF12850"/>
    </source>
</evidence>
<dbReference type="EC" id="3.1.4.-" evidence="2"/>
<comment type="caution">
    <text evidence="4">The sequence shown here is derived from an EMBL/GenBank/DDBJ whole genome shotgun (WGS) entry which is preliminary data.</text>
</comment>
<dbReference type="Proteomes" id="UP000614424">
    <property type="component" value="Unassembled WGS sequence"/>
</dbReference>